<dbReference type="InterPro" id="IPR011869">
    <property type="entry name" value="TrmA_MeTrfase"/>
</dbReference>
<evidence type="ECO:0000256" key="5">
    <source>
        <dbReference type="ARBA" id="ARBA00051255"/>
    </source>
</evidence>
<feature type="binding site" evidence="7 8">
    <location>
        <position position="299"/>
    </location>
    <ligand>
        <name>S-adenosyl-L-methionine</name>
        <dbReference type="ChEBI" id="CHEBI:59789"/>
    </ligand>
</feature>
<dbReference type="PROSITE" id="PS51687">
    <property type="entry name" value="SAM_MT_RNA_M5U"/>
    <property type="match status" value="1"/>
</dbReference>
<dbReference type="PROSITE" id="PS01230">
    <property type="entry name" value="TRMA_1"/>
    <property type="match status" value="1"/>
</dbReference>
<evidence type="ECO:0000256" key="6">
    <source>
        <dbReference type="ARBA" id="ARBA00052788"/>
    </source>
</evidence>
<name>A0A839ILY5_9GAMM</name>
<feature type="binding site" evidence="7 8">
    <location>
        <position position="218"/>
    </location>
    <ligand>
        <name>S-adenosyl-L-methionine</name>
        <dbReference type="ChEBI" id="CHEBI:59789"/>
    </ligand>
</feature>
<dbReference type="InterPro" id="IPR030390">
    <property type="entry name" value="MeTrfase_TrmA_AS"/>
</dbReference>
<protein>
    <recommendedName>
        <fullName evidence="7">tRNA/tmRNA (uracil-C(5))-methyltransferase</fullName>
        <ecNumber evidence="7">2.1.1.35</ecNumber>
    </recommendedName>
    <alternativeName>
        <fullName evidence="7">tRNA (uracil(54)-C(5))-methyltransferase</fullName>
    </alternativeName>
    <alternativeName>
        <fullName evidence="7">tRNA(m5U54)-methyltransferase</fullName>
        <shortName evidence="7">RUMT</shortName>
    </alternativeName>
    <alternativeName>
        <fullName evidence="7">tmRNA (uracil(341)-C(5))-methyltransferase</fullName>
    </alternativeName>
</protein>
<evidence type="ECO:0000256" key="4">
    <source>
        <dbReference type="ARBA" id="ARBA00022694"/>
    </source>
</evidence>
<evidence type="ECO:0000256" key="1">
    <source>
        <dbReference type="ARBA" id="ARBA00022603"/>
    </source>
</evidence>
<dbReference type="InterPro" id="IPR029063">
    <property type="entry name" value="SAM-dependent_MTases_sf"/>
</dbReference>
<comment type="catalytic activity">
    <reaction evidence="6 7">
        <text>uridine(54) in tRNA + S-adenosyl-L-methionine = 5-methyluridine(54) in tRNA + S-adenosyl-L-homocysteine + H(+)</text>
        <dbReference type="Rhea" id="RHEA:42712"/>
        <dbReference type="Rhea" id="RHEA-COMP:10167"/>
        <dbReference type="Rhea" id="RHEA-COMP:10193"/>
        <dbReference type="ChEBI" id="CHEBI:15378"/>
        <dbReference type="ChEBI" id="CHEBI:57856"/>
        <dbReference type="ChEBI" id="CHEBI:59789"/>
        <dbReference type="ChEBI" id="CHEBI:65315"/>
        <dbReference type="ChEBI" id="CHEBI:74447"/>
        <dbReference type="EC" id="2.1.1.35"/>
    </reaction>
</comment>
<dbReference type="InterPro" id="IPR010280">
    <property type="entry name" value="U5_MeTrfase_fam"/>
</dbReference>
<evidence type="ECO:0000256" key="3">
    <source>
        <dbReference type="ARBA" id="ARBA00022691"/>
    </source>
</evidence>
<keyword evidence="2 7" id="KW-0808">Transferase</keyword>
<feature type="active site" description="Proton acceptor" evidence="7">
    <location>
        <position position="358"/>
    </location>
</feature>
<dbReference type="AlphaFoldDB" id="A0A839ILY5"/>
<dbReference type="PROSITE" id="PS01231">
    <property type="entry name" value="TRMA_2"/>
    <property type="match status" value="1"/>
</dbReference>
<organism evidence="10 11">
    <name type="scientific">Oceanospirillum sediminis</name>
    <dbReference type="NCBI Taxonomy" id="2760088"/>
    <lineage>
        <taxon>Bacteria</taxon>
        <taxon>Pseudomonadati</taxon>
        <taxon>Pseudomonadota</taxon>
        <taxon>Gammaproteobacteria</taxon>
        <taxon>Oceanospirillales</taxon>
        <taxon>Oceanospirillaceae</taxon>
        <taxon>Oceanospirillum</taxon>
    </lineage>
</organism>
<feature type="binding site" evidence="7 8">
    <location>
        <position position="190"/>
    </location>
    <ligand>
        <name>S-adenosyl-L-methionine</name>
        <dbReference type="ChEBI" id="CHEBI:59789"/>
    </ligand>
</feature>
<evidence type="ECO:0000256" key="7">
    <source>
        <dbReference type="HAMAP-Rule" id="MF_01011"/>
    </source>
</evidence>
<accession>A0A839ILY5</accession>
<dbReference type="Gene3D" id="2.40.50.1070">
    <property type="match status" value="1"/>
</dbReference>
<sequence>MPLPVVEPEKYAKLLTEKSDRIRTQFAEFNPPELEVFDSPDSHYRMRAEFRVWHQGEDTYYVMFDIGEDPKKDRKVVRMDQFPVASTLINRLMAELMAEVKANPELRRKLFQVEFLTSLSGEALITMIYHRALGEEWEQLARALQDKLDASIIGRSRKQRIVLDKDYVIESLKVGERTLEYQQVENSFTQPNAVVCEKMLSWAVDVTRDTGGDLVELYCGNGNFTLALAENFNQVVATEISKTSVRSAQFNIERNGISNVQVARVSSEEFSEALAGKTQLRRLSDMALEQKNFTTVLVDPPRAGLDEATVEQVAQYDHIVYISCNPDTLHENLQQLTKTHRIERFAMFDQFPYTHHTESGVFLVRK</sequence>
<evidence type="ECO:0000256" key="2">
    <source>
        <dbReference type="ARBA" id="ARBA00022679"/>
    </source>
</evidence>
<comment type="similarity">
    <text evidence="7">Belongs to the class I-like SAM-binding methyltransferase superfamily. RNA M5U methyltransferase family. TrmA subfamily.</text>
</comment>
<feature type="active site" description="Nucleophile" evidence="7 8">
    <location>
        <position position="324"/>
    </location>
</feature>
<keyword evidence="3 7" id="KW-0949">S-adenosyl-L-methionine</keyword>
<dbReference type="PANTHER" id="PTHR47790">
    <property type="entry name" value="TRNA/TMRNA (URACIL-C(5))-METHYLTRANSFERASE"/>
    <property type="match status" value="1"/>
</dbReference>
<dbReference type="Gene3D" id="3.40.50.150">
    <property type="entry name" value="Vaccinia Virus protein VP39"/>
    <property type="match status" value="1"/>
</dbReference>
<dbReference type="GO" id="GO:0030488">
    <property type="term" value="P:tRNA methylation"/>
    <property type="evidence" value="ECO:0007669"/>
    <property type="project" value="UniProtKB-UniRule"/>
</dbReference>
<dbReference type="GO" id="GO:0030697">
    <property type="term" value="F:tRNA (uracil(54)-C5)-methyltransferase activity, S-adenosyl methionine-dependent"/>
    <property type="evidence" value="ECO:0007669"/>
    <property type="project" value="UniProtKB-UniRule"/>
</dbReference>
<dbReference type="GO" id="GO:0005829">
    <property type="term" value="C:cytosol"/>
    <property type="evidence" value="ECO:0007669"/>
    <property type="project" value="TreeGrafter"/>
</dbReference>
<dbReference type="FunFam" id="2.40.50.1070:FF:000001">
    <property type="entry name" value="tRNA/tmRNA (uracil-C(5))-methyltransferase"/>
    <property type="match status" value="1"/>
</dbReference>
<dbReference type="PANTHER" id="PTHR47790:SF2">
    <property type="entry name" value="TRNA_TMRNA (URACIL-C(5))-METHYLTRANSFERASE"/>
    <property type="match status" value="1"/>
</dbReference>
<feature type="binding site" evidence="7 8">
    <location>
        <position position="239"/>
    </location>
    <ligand>
        <name>S-adenosyl-L-methionine</name>
        <dbReference type="ChEBI" id="CHEBI:59789"/>
    </ligand>
</feature>
<proteinExistence type="inferred from homology"/>
<gene>
    <name evidence="7 10" type="primary">trmA</name>
    <name evidence="10" type="ORF">H4O21_01725</name>
</gene>
<dbReference type="InterPro" id="IPR030391">
    <property type="entry name" value="MeTrfase_TrmA_CS"/>
</dbReference>
<dbReference type="EC" id="2.1.1.35" evidence="7"/>
<comment type="function">
    <text evidence="7">Dual-specificity methyltransferase that catalyzes the formation of 5-methyluridine at position 54 (m5U54) in all tRNAs, and that of position 341 (m5U341) in tmRNA (transfer-mRNA).</text>
</comment>
<keyword evidence="11" id="KW-1185">Reference proteome</keyword>
<dbReference type="EMBL" id="JACJFM010000002">
    <property type="protein sequence ID" value="MBB1485336.1"/>
    <property type="molecule type" value="Genomic_DNA"/>
</dbReference>
<comment type="catalytic activity">
    <reaction evidence="5 7">
        <text>uridine(341) in tmRNA + S-adenosyl-L-methionine = 5-methyluridine(341) in tmRNA + S-adenosyl-L-homocysteine + H(+)</text>
        <dbReference type="Rhea" id="RHEA:43612"/>
        <dbReference type="Rhea" id="RHEA-COMP:10630"/>
        <dbReference type="Rhea" id="RHEA-COMP:10631"/>
        <dbReference type="ChEBI" id="CHEBI:15378"/>
        <dbReference type="ChEBI" id="CHEBI:57856"/>
        <dbReference type="ChEBI" id="CHEBI:59789"/>
        <dbReference type="ChEBI" id="CHEBI:65315"/>
        <dbReference type="ChEBI" id="CHEBI:74447"/>
    </reaction>
</comment>
<evidence type="ECO:0000313" key="11">
    <source>
        <dbReference type="Proteomes" id="UP000565262"/>
    </source>
</evidence>
<dbReference type="CDD" id="cd02440">
    <property type="entry name" value="AdoMet_MTases"/>
    <property type="match status" value="1"/>
</dbReference>
<dbReference type="Pfam" id="PF05958">
    <property type="entry name" value="tRNA_U5-meth_tr"/>
    <property type="match status" value="1"/>
</dbReference>
<feature type="active site" evidence="9">
    <location>
        <position position="324"/>
    </location>
</feature>
<keyword evidence="1 7" id="KW-0489">Methyltransferase</keyword>
<dbReference type="FunFam" id="3.40.50.150:FF:000012">
    <property type="entry name" value="tRNA/tmRNA (uracil-C(5))-methyltransferase"/>
    <property type="match status" value="1"/>
</dbReference>
<evidence type="ECO:0000256" key="9">
    <source>
        <dbReference type="PROSITE-ProRule" id="PRU10015"/>
    </source>
</evidence>
<dbReference type="Proteomes" id="UP000565262">
    <property type="component" value="Unassembled WGS sequence"/>
</dbReference>
<reference evidence="10 11" key="1">
    <citation type="submission" date="2020-08" db="EMBL/GenBank/DDBJ databases">
        <title>Oceanospirillum sp. nov. isolated from marine sediment.</title>
        <authorList>
            <person name="Ji X."/>
        </authorList>
    </citation>
    <scope>NUCLEOTIDE SEQUENCE [LARGE SCALE GENOMIC DNA]</scope>
    <source>
        <strain evidence="10 11">D5</strain>
    </source>
</reference>
<evidence type="ECO:0000256" key="8">
    <source>
        <dbReference type="PROSITE-ProRule" id="PRU01024"/>
    </source>
</evidence>
<feature type="binding site" evidence="7">
    <location>
        <position position="223"/>
    </location>
    <ligand>
        <name>S-adenosyl-L-methionine</name>
        <dbReference type="ChEBI" id="CHEBI:59789"/>
    </ligand>
</feature>
<dbReference type="GO" id="GO:0000049">
    <property type="term" value="F:tRNA binding"/>
    <property type="evidence" value="ECO:0007669"/>
    <property type="project" value="TreeGrafter"/>
</dbReference>
<dbReference type="GO" id="GO:0019843">
    <property type="term" value="F:rRNA binding"/>
    <property type="evidence" value="ECO:0007669"/>
    <property type="project" value="TreeGrafter"/>
</dbReference>
<dbReference type="RefSeq" id="WP_182807127.1">
    <property type="nucleotide sequence ID" value="NZ_JACJFM010000002.1"/>
</dbReference>
<dbReference type="NCBIfam" id="TIGR02143">
    <property type="entry name" value="trmA_only"/>
    <property type="match status" value="1"/>
</dbReference>
<evidence type="ECO:0000313" key="10">
    <source>
        <dbReference type="EMBL" id="MBB1485336.1"/>
    </source>
</evidence>
<dbReference type="SUPFAM" id="SSF53335">
    <property type="entry name" value="S-adenosyl-L-methionine-dependent methyltransferases"/>
    <property type="match status" value="1"/>
</dbReference>
<comment type="caution">
    <text evidence="10">The sequence shown here is derived from an EMBL/GenBank/DDBJ whole genome shotgun (WGS) entry which is preliminary data.</text>
</comment>
<keyword evidence="4 7" id="KW-0819">tRNA processing</keyword>
<dbReference type="HAMAP" id="MF_01011">
    <property type="entry name" value="RNA_methyltr_TrmA"/>
    <property type="match status" value="1"/>
</dbReference>